<evidence type="ECO:0000256" key="2">
    <source>
        <dbReference type="ARBA" id="ARBA00022801"/>
    </source>
</evidence>
<dbReference type="Proteomes" id="UP000682733">
    <property type="component" value="Unassembled WGS sequence"/>
</dbReference>
<dbReference type="EMBL" id="CAJNOK010059211">
    <property type="protein sequence ID" value="CAF1631999.1"/>
    <property type="molecule type" value="Genomic_DNA"/>
</dbReference>
<reference evidence="7" key="1">
    <citation type="submission" date="2021-02" db="EMBL/GenBank/DDBJ databases">
        <authorList>
            <person name="Nowell W R."/>
        </authorList>
    </citation>
    <scope>NUCLEOTIDE SEQUENCE</scope>
</reference>
<dbReference type="SUPFAM" id="SSF50891">
    <property type="entry name" value="Cyclophilin-like"/>
    <property type="match status" value="1"/>
</dbReference>
<organism evidence="7 9">
    <name type="scientific">Didymodactylos carnosus</name>
    <dbReference type="NCBI Taxonomy" id="1234261"/>
    <lineage>
        <taxon>Eukaryota</taxon>
        <taxon>Metazoa</taxon>
        <taxon>Spiralia</taxon>
        <taxon>Gnathifera</taxon>
        <taxon>Rotifera</taxon>
        <taxon>Eurotatoria</taxon>
        <taxon>Bdelloidea</taxon>
        <taxon>Philodinida</taxon>
        <taxon>Philodinidae</taxon>
        <taxon>Didymodactylos</taxon>
    </lineage>
</organism>
<dbReference type="Gene3D" id="2.40.100.10">
    <property type="entry name" value="Cyclophilin-like"/>
    <property type="match status" value="1"/>
</dbReference>
<dbReference type="Proteomes" id="UP000677228">
    <property type="component" value="Unassembled WGS sequence"/>
</dbReference>
<evidence type="ECO:0000313" key="7">
    <source>
        <dbReference type="EMBL" id="CAF1631999.1"/>
    </source>
</evidence>
<evidence type="ECO:0000256" key="4">
    <source>
        <dbReference type="ARBA" id="ARBA00023267"/>
    </source>
</evidence>
<dbReference type="Gene3D" id="2.40.50.100">
    <property type="match status" value="1"/>
</dbReference>
<accession>A0A8S2G4U5</accession>
<dbReference type="InterPro" id="IPR029000">
    <property type="entry name" value="Cyclophilin-like_dom_sf"/>
</dbReference>
<dbReference type="PANTHER" id="PTHR45266">
    <property type="entry name" value="OXALOACETATE DECARBOXYLASE ALPHA CHAIN"/>
    <property type="match status" value="1"/>
</dbReference>
<keyword evidence="2" id="KW-0378">Hydrolase</keyword>
<feature type="non-terminal residue" evidence="7">
    <location>
        <position position="1"/>
    </location>
</feature>
<dbReference type="PROSITE" id="PS50968">
    <property type="entry name" value="BIOTINYL_LIPOYL"/>
    <property type="match status" value="1"/>
</dbReference>
<dbReference type="InterPro" id="IPR000089">
    <property type="entry name" value="Biotin_lipoyl"/>
</dbReference>
<dbReference type="SMART" id="SM00796">
    <property type="entry name" value="AHS1"/>
    <property type="match status" value="1"/>
</dbReference>
<name>A0A8S2G4U5_9BILA</name>
<dbReference type="GO" id="GO:0016787">
    <property type="term" value="F:hydrolase activity"/>
    <property type="evidence" value="ECO:0007669"/>
    <property type="project" value="UniProtKB-KW"/>
</dbReference>
<dbReference type="PANTHER" id="PTHR45266:SF3">
    <property type="entry name" value="OXALOACETATE DECARBOXYLASE ALPHA CHAIN"/>
    <property type="match status" value="1"/>
</dbReference>
<dbReference type="EMBL" id="CAJOBA010084971">
    <property type="protein sequence ID" value="CAF4459130.1"/>
    <property type="molecule type" value="Genomic_DNA"/>
</dbReference>
<feature type="domain" description="Lipoyl-binding" evidence="6">
    <location>
        <begin position="210"/>
        <end position="286"/>
    </location>
</feature>
<dbReference type="InterPro" id="IPR001882">
    <property type="entry name" value="Biotin_BS"/>
</dbReference>
<dbReference type="InterPro" id="IPR050709">
    <property type="entry name" value="Biotin_Carboxyl_Carrier/Decarb"/>
</dbReference>
<evidence type="ECO:0000313" key="8">
    <source>
        <dbReference type="EMBL" id="CAF4459130.1"/>
    </source>
</evidence>
<evidence type="ECO:0000256" key="3">
    <source>
        <dbReference type="ARBA" id="ARBA00022840"/>
    </source>
</evidence>
<keyword evidence="4" id="KW-0092">Biotin</keyword>
<evidence type="ECO:0000313" key="9">
    <source>
        <dbReference type="Proteomes" id="UP000677228"/>
    </source>
</evidence>
<evidence type="ECO:0000256" key="5">
    <source>
        <dbReference type="SAM" id="MobiDB-lite"/>
    </source>
</evidence>
<dbReference type="AlphaFoldDB" id="A0A8S2G4U5"/>
<sequence>TAPWLPSNIEFIRRINGLKDQNDVKKIVFETSYIVFGLGDVYLGAPCAVPVDPRHRLITSKYNPARTFTTDGTVGIGGVYMCIYPRSSPGGYQIIGRSLPVWNTYLNNKSFKNDKPWLLRFFDQVRFYEVTEDELLEMRKGKKLIQIEEDQFDYAKYLTFLSENEHSINELQAKQKVAFDNEVLLWEQDDHNNVNQTKSEQEEEESKATTQNEVLKGRLVSAITGGRVLNVLVKLGQRVKLDEPLLVVEAMKMELTIYSELTGIVNAVYCEQGKMINTADILFNIE</sequence>
<dbReference type="GO" id="GO:0005524">
    <property type="term" value="F:ATP binding"/>
    <property type="evidence" value="ECO:0007669"/>
    <property type="project" value="UniProtKB-KW"/>
</dbReference>
<keyword evidence="3" id="KW-0067">ATP-binding</keyword>
<dbReference type="Pfam" id="PF00364">
    <property type="entry name" value="Biotin_lipoyl"/>
    <property type="match status" value="1"/>
</dbReference>
<keyword evidence="1" id="KW-0547">Nucleotide-binding</keyword>
<dbReference type="Pfam" id="PF02682">
    <property type="entry name" value="CT_C_D"/>
    <property type="match status" value="1"/>
</dbReference>
<gene>
    <name evidence="7" type="ORF">OVA965_LOCUS43771</name>
    <name evidence="8" type="ORF">TMI583_LOCUS46169</name>
</gene>
<evidence type="ECO:0000259" key="6">
    <source>
        <dbReference type="PROSITE" id="PS50968"/>
    </source>
</evidence>
<dbReference type="CDD" id="cd06850">
    <property type="entry name" value="biotinyl_domain"/>
    <property type="match status" value="1"/>
</dbReference>
<dbReference type="SUPFAM" id="SSF51230">
    <property type="entry name" value="Single hybrid motif"/>
    <property type="match status" value="1"/>
</dbReference>
<protein>
    <recommendedName>
        <fullName evidence="6">Lipoyl-binding domain-containing protein</fullName>
    </recommendedName>
</protein>
<dbReference type="InterPro" id="IPR011053">
    <property type="entry name" value="Single_hybrid_motif"/>
</dbReference>
<comment type="caution">
    <text evidence="7">The sequence shown here is derived from an EMBL/GenBank/DDBJ whole genome shotgun (WGS) entry which is preliminary data.</text>
</comment>
<dbReference type="InterPro" id="IPR003833">
    <property type="entry name" value="CT_C_D"/>
</dbReference>
<dbReference type="PROSITE" id="PS00188">
    <property type="entry name" value="BIOTIN"/>
    <property type="match status" value="1"/>
</dbReference>
<evidence type="ECO:0000256" key="1">
    <source>
        <dbReference type="ARBA" id="ARBA00022741"/>
    </source>
</evidence>
<feature type="region of interest" description="Disordered" evidence="5">
    <location>
        <begin position="190"/>
        <end position="210"/>
    </location>
</feature>
<proteinExistence type="predicted"/>